<evidence type="ECO:0000256" key="2">
    <source>
        <dbReference type="SAM" id="SignalP"/>
    </source>
</evidence>
<evidence type="ECO:0000256" key="1">
    <source>
        <dbReference type="SAM" id="MobiDB-lite"/>
    </source>
</evidence>
<feature type="compositionally biased region" description="Basic residues" evidence="1">
    <location>
        <begin position="43"/>
        <end position="54"/>
    </location>
</feature>
<feature type="compositionally biased region" description="Basic and acidic residues" evidence="1">
    <location>
        <begin position="80"/>
        <end position="92"/>
    </location>
</feature>
<dbReference type="PaxDb" id="39947-A0A0P0VJ20"/>
<keyword evidence="2" id="KW-0732">Signal</keyword>
<dbReference type="STRING" id="39947.A0A0P0VJ20"/>
<reference evidence="4" key="1">
    <citation type="journal article" date="2005" name="Nature">
        <title>The map-based sequence of the rice genome.</title>
        <authorList>
            <consortium name="International rice genome sequencing project (IRGSP)"/>
            <person name="Matsumoto T."/>
            <person name="Wu J."/>
            <person name="Kanamori H."/>
            <person name="Katayose Y."/>
            <person name="Fujisawa M."/>
            <person name="Namiki N."/>
            <person name="Mizuno H."/>
            <person name="Yamamoto K."/>
            <person name="Antonio B.A."/>
            <person name="Baba T."/>
            <person name="Sakata K."/>
            <person name="Nagamura Y."/>
            <person name="Aoki H."/>
            <person name="Arikawa K."/>
            <person name="Arita K."/>
            <person name="Bito T."/>
            <person name="Chiden Y."/>
            <person name="Fujitsuka N."/>
            <person name="Fukunaka R."/>
            <person name="Hamada M."/>
            <person name="Harada C."/>
            <person name="Hayashi A."/>
            <person name="Hijishita S."/>
            <person name="Honda M."/>
            <person name="Hosokawa S."/>
            <person name="Ichikawa Y."/>
            <person name="Idonuma A."/>
            <person name="Iijima M."/>
            <person name="Ikeda M."/>
            <person name="Ikeno M."/>
            <person name="Ito K."/>
            <person name="Ito S."/>
            <person name="Ito T."/>
            <person name="Ito Y."/>
            <person name="Ito Y."/>
            <person name="Iwabuchi A."/>
            <person name="Kamiya K."/>
            <person name="Karasawa W."/>
            <person name="Kurita K."/>
            <person name="Katagiri S."/>
            <person name="Kikuta A."/>
            <person name="Kobayashi H."/>
            <person name="Kobayashi N."/>
            <person name="Machita K."/>
            <person name="Maehara T."/>
            <person name="Masukawa M."/>
            <person name="Mizubayashi T."/>
            <person name="Mukai Y."/>
            <person name="Nagasaki H."/>
            <person name="Nagata Y."/>
            <person name="Naito S."/>
            <person name="Nakashima M."/>
            <person name="Nakama Y."/>
            <person name="Nakamichi Y."/>
            <person name="Nakamura M."/>
            <person name="Meguro A."/>
            <person name="Negishi M."/>
            <person name="Ohta I."/>
            <person name="Ohta T."/>
            <person name="Okamoto M."/>
            <person name="Ono N."/>
            <person name="Saji S."/>
            <person name="Sakaguchi M."/>
            <person name="Sakai K."/>
            <person name="Shibata M."/>
            <person name="Shimokawa T."/>
            <person name="Song J."/>
            <person name="Takazaki Y."/>
            <person name="Terasawa K."/>
            <person name="Tsugane M."/>
            <person name="Tsuji K."/>
            <person name="Ueda S."/>
            <person name="Waki K."/>
            <person name="Yamagata H."/>
            <person name="Yamamoto M."/>
            <person name="Yamamoto S."/>
            <person name="Yamane H."/>
            <person name="Yoshiki S."/>
            <person name="Yoshihara R."/>
            <person name="Yukawa K."/>
            <person name="Zhong H."/>
            <person name="Yano M."/>
            <person name="Yuan Q."/>
            <person name="Ouyang S."/>
            <person name="Liu J."/>
            <person name="Jones K.M."/>
            <person name="Gansberger K."/>
            <person name="Moffat K."/>
            <person name="Hill J."/>
            <person name="Bera J."/>
            <person name="Fadrosh D."/>
            <person name="Jin S."/>
            <person name="Johri S."/>
            <person name="Kim M."/>
            <person name="Overton L."/>
            <person name="Reardon M."/>
            <person name="Tsitrin T."/>
            <person name="Vuong H."/>
            <person name="Weaver B."/>
            <person name="Ciecko A."/>
            <person name="Tallon L."/>
            <person name="Jackson J."/>
            <person name="Pai G."/>
            <person name="Aken S.V."/>
            <person name="Utterback T."/>
            <person name="Reidmuller S."/>
            <person name="Feldblyum T."/>
            <person name="Hsiao J."/>
            <person name="Zismann V."/>
            <person name="Iobst S."/>
            <person name="de Vazeille A.R."/>
            <person name="Buell C.R."/>
            <person name="Ying K."/>
            <person name="Li Y."/>
            <person name="Lu T."/>
            <person name="Huang Y."/>
            <person name="Zhao Q."/>
            <person name="Feng Q."/>
            <person name="Zhang L."/>
            <person name="Zhu J."/>
            <person name="Weng Q."/>
            <person name="Mu J."/>
            <person name="Lu Y."/>
            <person name="Fan D."/>
            <person name="Liu Y."/>
            <person name="Guan J."/>
            <person name="Zhang Y."/>
            <person name="Yu S."/>
            <person name="Liu X."/>
            <person name="Zhang Y."/>
            <person name="Hong G."/>
            <person name="Han B."/>
            <person name="Choisne N."/>
            <person name="Demange N."/>
            <person name="Orjeda G."/>
            <person name="Samain S."/>
            <person name="Cattolico L."/>
            <person name="Pelletier E."/>
            <person name="Couloux A."/>
            <person name="Segurens B."/>
            <person name="Wincker P."/>
            <person name="D'Hont A."/>
            <person name="Scarpelli C."/>
            <person name="Weissenbach J."/>
            <person name="Salanoubat M."/>
            <person name="Quetier F."/>
            <person name="Yu Y."/>
            <person name="Kim H.R."/>
            <person name="Rambo T."/>
            <person name="Currie J."/>
            <person name="Collura K."/>
            <person name="Luo M."/>
            <person name="Yang T."/>
            <person name="Ammiraju J.S.S."/>
            <person name="Engler F."/>
            <person name="Soderlund C."/>
            <person name="Wing R.A."/>
            <person name="Palmer L.E."/>
            <person name="de la Bastide M."/>
            <person name="Spiegel L."/>
            <person name="Nascimento L."/>
            <person name="Zutavern T."/>
            <person name="O'Shaughnessy A."/>
            <person name="Dike S."/>
            <person name="Dedhia N."/>
            <person name="Preston R."/>
            <person name="Balija V."/>
            <person name="McCombie W.R."/>
            <person name="Chow T."/>
            <person name="Chen H."/>
            <person name="Chung M."/>
            <person name="Chen C."/>
            <person name="Shaw J."/>
            <person name="Wu H."/>
            <person name="Hsiao K."/>
            <person name="Chao Y."/>
            <person name="Chu M."/>
            <person name="Cheng C."/>
            <person name="Hour A."/>
            <person name="Lee P."/>
            <person name="Lin S."/>
            <person name="Lin Y."/>
            <person name="Liou J."/>
            <person name="Liu S."/>
            <person name="Hsing Y."/>
            <person name="Raghuvanshi S."/>
            <person name="Mohanty A."/>
            <person name="Bharti A.K."/>
            <person name="Gaur A."/>
            <person name="Gupta V."/>
            <person name="Kumar D."/>
            <person name="Ravi V."/>
            <person name="Vij S."/>
            <person name="Kapur A."/>
            <person name="Khurana P."/>
            <person name="Khurana P."/>
            <person name="Khurana J.P."/>
            <person name="Tyagi A.K."/>
            <person name="Gaikwad K."/>
            <person name="Singh A."/>
            <person name="Dalal V."/>
            <person name="Srivastava S."/>
            <person name="Dixit A."/>
            <person name="Pal A.K."/>
            <person name="Ghazi I.A."/>
            <person name="Yadav M."/>
            <person name="Pandit A."/>
            <person name="Bhargava A."/>
            <person name="Sureshbabu K."/>
            <person name="Batra K."/>
            <person name="Sharma T.R."/>
            <person name="Mohapatra T."/>
            <person name="Singh N.K."/>
            <person name="Messing J."/>
            <person name="Nelson A.B."/>
            <person name="Fuks G."/>
            <person name="Kavchok S."/>
            <person name="Keizer G."/>
            <person name="Linton E."/>
            <person name="Llaca V."/>
            <person name="Song R."/>
            <person name="Tanyolac B."/>
            <person name="Young S."/>
            <person name="Ho-Il K."/>
            <person name="Hahn J.H."/>
            <person name="Sangsakoo G."/>
            <person name="Vanavichit A."/>
            <person name="de Mattos Luiz.A.T."/>
            <person name="Zimmer P.D."/>
            <person name="Malone G."/>
            <person name="Dellagostin O."/>
            <person name="de Oliveira A.C."/>
            <person name="Bevan M."/>
            <person name="Bancroft I."/>
            <person name="Minx P."/>
            <person name="Cordum H."/>
            <person name="Wilson R."/>
            <person name="Cheng Z."/>
            <person name="Jin W."/>
            <person name="Jiang J."/>
            <person name="Leong S.A."/>
            <person name="Iwama H."/>
            <person name="Gojobori T."/>
            <person name="Itoh T."/>
            <person name="Niimura Y."/>
            <person name="Fujii Y."/>
            <person name="Habara T."/>
            <person name="Sakai H."/>
            <person name="Sato Y."/>
            <person name="Wilson G."/>
            <person name="Kumar K."/>
            <person name="McCouch S."/>
            <person name="Juretic N."/>
            <person name="Hoen D."/>
            <person name="Wright S."/>
            <person name="Bruskiewich R."/>
            <person name="Bureau T."/>
            <person name="Miyao A."/>
            <person name="Hirochika H."/>
            <person name="Nishikawa T."/>
            <person name="Kadowaki K."/>
            <person name="Sugiura M."/>
            <person name="Burr B."/>
            <person name="Sasaki T."/>
        </authorList>
    </citation>
    <scope>NUCLEOTIDE SEQUENCE [LARGE SCALE GENOMIC DNA]</scope>
    <source>
        <strain evidence="4">cv. Nipponbare</strain>
    </source>
</reference>
<evidence type="ECO:0000313" key="3">
    <source>
        <dbReference type="EMBL" id="BAS78630.1"/>
    </source>
</evidence>
<dbReference type="Proteomes" id="UP000059680">
    <property type="component" value="Chromosome 2"/>
</dbReference>
<organism evidence="3 4">
    <name type="scientific">Oryza sativa subsp. japonica</name>
    <name type="common">Rice</name>
    <dbReference type="NCBI Taxonomy" id="39947"/>
    <lineage>
        <taxon>Eukaryota</taxon>
        <taxon>Viridiplantae</taxon>
        <taxon>Streptophyta</taxon>
        <taxon>Embryophyta</taxon>
        <taxon>Tracheophyta</taxon>
        <taxon>Spermatophyta</taxon>
        <taxon>Magnoliopsida</taxon>
        <taxon>Liliopsida</taxon>
        <taxon>Poales</taxon>
        <taxon>Poaceae</taxon>
        <taxon>BOP clade</taxon>
        <taxon>Oryzoideae</taxon>
        <taxon>Oryzeae</taxon>
        <taxon>Oryzinae</taxon>
        <taxon>Oryza</taxon>
        <taxon>Oryza sativa</taxon>
    </lineage>
</organism>
<proteinExistence type="predicted"/>
<dbReference type="EMBL" id="AP014958">
    <property type="protein sequence ID" value="BAS78630.1"/>
    <property type="molecule type" value="Genomic_DNA"/>
</dbReference>
<dbReference type="InParanoid" id="A0A0P0VJ20"/>
<accession>A0A0P0VJ20</accession>
<evidence type="ECO:0000313" key="4">
    <source>
        <dbReference type="Proteomes" id="UP000059680"/>
    </source>
</evidence>
<gene>
    <name evidence="3" type="ordered locus">Os02g0472632</name>
    <name evidence="3" type="ORF">OSNPB_020472632</name>
</gene>
<feature type="chain" id="PRO_5006056357" evidence="2">
    <location>
        <begin position="25"/>
        <end position="118"/>
    </location>
</feature>
<keyword evidence="4" id="KW-1185">Reference proteome</keyword>
<reference evidence="3 4" key="3">
    <citation type="journal article" date="2013" name="Rice">
        <title>Improvement of the Oryza sativa Nipponbare reference genome using next generation sequence and optical map data.</title>
        <authorList>
            <person name="Kawahara Y."/>
            <person name="de la Bastide M."/>
            <person name="Hamilton J.P."/>
            <person name="Kanamori H."/>
            <person name="McCombie W.R."/>
            <person name="Ouyang S."/>
            <person name="Schwartz D.C."/>
            <person name="Tanaka T."/>
            <person name="Wu J."/>
            <person name="Zhou S."/>
            <person name="Childs K.L."/>
            <person name="Davidson R.M."/>
            <person name="Lin H."/>
            <person name="Quesada-Ocampo L."/>
            <person name="Vaillancourt B."/>
            <person name="Sakai H."/>
            <person name="Lee S.S."/>
            <person name="Kim J."/>
            <person name="Numa H."/>
            <person name="Itoh T."/>
            <person name="Buell C.R."/>
            <person name="Matsumoto T."/>
        </authorList>
    </citation>
    <scope>NUCLEOTIDE SEQUENCE [LARGE SCALE GENOMIC DNA]</scope>
    <source>
        <strain evidence="4">cv. Nipponbare</strain>
    </source>
</reference>
<name>A0A0P0VJ20_ORYSJ</name>
<dbReference type="AlphaFoldDB" id="A0A0P0VJ20"/>
<sequence length="118" mass="12979">MAVLLLPCLCVVTVLVAPAAAAAADSLGSAQPFLAGPPEPSPRRRRRRTAHVGRHGGGLRTEVRRHEERRLQPPALRRTIRGEHILGQRGRQLDGRQRGSLVGLGEAVLQLQRRLVRR</sequence>
<feature type="signal peptide" evidence="2">
    <location>
        <begin position="1"/>
        <end position="24"/>
    </location>
</feature>
<protein>
    <submittedName>
        <fullName evidence="3">Os02g0472632 protein</fullName>
    </submittedName>
</protein>
<feature type="compositionally biased region" description="Basic and acidic residues" evidence="1">
    <location>
        <begin position="61"/>
        <end position="71"/>
    </location>
</feature>
<feature type="region of interest" description="Disordered" evidence="1">
    <location>
        <begin position="27"/>
        <end position="92"/>
    </location>
</feature>
<reference evidence="3 4" key="2">
    <citation type="journal article" date="2013" name="Plant Cell Physiol.">
        <title>Rice Annotation Project Database (RAP-DB): an integrative and interactive database for rice genomics.</title>
        <authorList>
            <person name="Sakai H."/>
            <person name="Lee S.S."/>
            <person name="Tanaka T."/>
            <person name="Numa H."/>
            <person name="Kim J."/>
            <person name="Kawahara Y."/>
            <person name="Wakimoto H."/>
            <person name="Yang C.C."/>
            <person name="Iwamoto M."/>
            <person name="Abe T."/>
            <person name="Yamada Y."/>
            <person name="Muto A."/>
            <person name="Inokuchi H."/>
            <person name="Ikemura T."/>
            <person name="Matsumoto T."/>
            <person name="Sasaki T."/>
            <person name="Itoh T."/>
        </authorList>
    </citation>
    <scope>NUCLEOTIDE SEQUENCE [LARGE SCALE GENOMIC DNA]</scope>
    <source>
        <strain evidence="4">cv. Nipponbare</strain>
    </source>
</reference>